<dbReference type="PROSITE" id="PS50846">
    <property type="entry name" value="HMA_2"/>
    <property type="match status" value="1"/>
</dbReference>
<dbReference type="EMBL" id="JANDBD010000001">
    <property type="protein sequence ID" value="MCP9271052.1"/>
    <property type="molecule type" value="Genomic_DNA"/>
</dbReference>
<proteinExistence type="predicted"/>
<sequence length="72" mass="7009">MSMVLEVHGMSCAHCVSAITSAVATLPGVTDVDVDLAGSVVRISGTPSQTAVTEAIEDAGYAVASGASSQAG</sequence>
<reference evidence="3 4" key="1">
    <citation type="submission" date="2022-06" db="EMBL/GenBank/DDBJ databases">
        <title>Mycolicibacterium sp. CAU 1645 isolated from seawater.</title>
        <authorList>
            <person name="Kim W."/>
        </authorList>
    </citation>
    <scope>NUCLEOTIDE SEQUENCE [LARGE SCALE GENOMIC DNA]</scope>
    <source>
        <strain evidence="3 4">CAU 1645</strain>
    </source>
</reference>
<gene>
    <name evidence="3" type="ORF">NM203_02495</name>
</gene>
<dbReference type="CDD" id="cd00371">
    <property type="entry name" value="HMA"/>
    <property type="match status" value="1"/>
</dbReference>
<dbReference type="SUPFAM" id="SSF55008">
    <property type="entry name" value="HMA, heavy metal-associated domain"/>
    <property type="match status" value="1"/>
</dbReference>
<dbReference type="Pfam" id="PF00403">
    <property type="entry name" value="HMA"/>
    <property type="match status" value="1"/>
</dbReference>
<feature type="domain" description="HMA" evidence="2">
    <location>
        <begin position="1"/>
        <end position="64"/>
    </location>
</feature>
<keyword evidence="1" id="KW-0479">Metal-binding</keyword>
<dbReference type="InterPro" id="IPR006121">
    <property type="entry name" value="HMA_dom"/>
</dbReference>
<evidence type="ECO:0000259" key="2">
    <source>
        <dbReference type="PROSITE" id="PS50846"/>
    </source>
</evidence>
<name>A0ABT1LXW7_9MYCO</name>
<comment type="caution">
    <text evidence="3">The sequence shown here is derived from an EMBL/GenBank/DDBJ whole genome shotgun (WGS) entry which is preliminary data.</text>
</comment>
<evidence type="ECO:0000256" key="1">
    <source>
        <dbReference type="ARBA" id="ARBA00022723"/>
    </source>
</evidence>
<accession>A0ABT1LXW7</accession>
<dbReference type="InterPro" id="IPR036163">
    <property type="entry name" value="HMA_dom_sf"/>
</dbReference>
<dbReference type="InterPro" id="IPR017969">
    <property type="entry name" value="Heavy-metal-associated_CS"/>
</dbReference>
<dbReference type="PROSITE" id="PS01047">
    <property type="entry name" value="HMA_1"/>
    <property type="match status" value="1"/>
</dbReference>
<dbReference type="Gene3D" id="3.30.70.100">
    <property type="match status" value="1"/>
</dbReference>
<protein>
    <submittedName>
        <fullName evidence="3">Cation transporter</fullName>
    </submittedName>
</protein>
<evidence type="ECO:0000313" key="4">
    <source>
        <dbReference type="Proteomes" id="UP001651690"/>
    </source>
</evidence>
<dbReference type="Proteomes" id="UP001651690">
    <property type="component" value="Unassembled WGS sequence"/>
</dbReference>
<evidence type="ECO:0000313" key="3">
    <source>
        <dbReference type="EMBL" id="MCP9271052.1"/>
    </source>
</evidence>
<organism evidence="3 4">
    <name type="scientific">Mycolicibacterium arenosum</name>
    <dbReference type="NCBI Taxonomy" id="2952157"/>
    <lineage>
        <taxon>Bacteria</taxon>
        <taxon>Bacillati</taxon>
        <taxon>Actinomycetota</taxon>
        <taxon>Actinomycetes</taxon>
        <taxon>Mycobacteriales</taxon>
        <taxon>Mycobacteriaceae</taxon>
        <taxon>Mycolicibacterium</taxon>
    </lineage>
</organism>
<keyword evidence="4" id="KW-1185">Reference proteome</keyword>
<dbReference type="RefSeq" id="WP_255058024.1">
    <property type="nucleotide sequence ID" value="NZ_JANDBD010000001.1"/>
</dbReference>